<dbReference type="Proteomes" id="UP001596407">
    <property type="component" value="Unassembled WGS sequence"/>
</dbReference>
<protein>
    <submittedName>
        <fullName evidence="1">Uncharacterized protein</fullName>
    </submittedName>
</protein>
<reference evidence="1 2" key="1">
    <citation type="journal article" date="2019" name="Int. J. Syst. Evol. Microbiol.">
        <title>The Global Catalogue of Microorganisms (GCM) 10K type strain sequencing project: providing services to taxonomists for standard genome sequencing and annotation.</title>
        <authorList>
            <consortium name="The Broad Institute Genomics Platform"/>
            <consortium name="The Broad Institute Genome Sequencing Center for Infectious Disease"/>
            <person name="Wu L."/>
            <person name="Ma J."/>
        </authorList>
    </citation>
    <scope>NUCLEOTIDE SEQUENCE [LARGE SCALE GENOMIC DNA]</scope>
    <source>
        <strain evidence="1 2">DT72</strain>
    </source>
</reference>
<dbReference type="AlphaFoldDB" id="A0ABD5WSH5"/>
<proteinExistence type="predicted"/>
<evidence type="ECO:0000313" key="1">
    <source>
        <dbReference type="EMBL" id="MFC7082142.1"/>
    </source>
</evidence>
<organism evidence="1 2">
    <name type="scientific">Halorussus caseinilyticus</name>
    <dbReference type="NCBI Taxonomy" id="3034025"/>
    <lineage>
        <taxon>Archaea</taxon>
        <taxon>Methanobacteriati</taxon>
        <taxon>Methanobacteriota</taxon>
        <taxon>Stenosarchaea group</taxon>
        <taxon>Halobacteria</taxon>
        <taxon>Halobacteriales</taxon>
        <taxon>Haladaptataceae</taxon>
        <taxon>Halorussus</taxon>
    </lineage>
</organism>
<sequence length="96" mass="10427">MTRQAGVEIRFTCENVRVSVPEGTTYSLVVHYYVPETGEYGRTLVGPFEGTVEEPFDAEIVFFEVGVLVGRSVVASGYIPEECPNAPGITLVGDKP</sequence>
<dbReference type="RefSeq" id="WP_382210270.1">
    <property type="nucleotide sequence ID" value="NZ_JBHSZH010000005.1"/>
</dbReference>
<comment type="caution">
    <text evidence="1">The sequence shown here is derived from an EMBL/GenBank/DDBJ whole genome shotgun (WGS) entry which is preliminary data.</text>
</comment>
<keyword evidence="2" id="KW-1185">Reference proteome</keyword>
<accession>A0ABD5WSH5</accession>
<name>A0ABD5WSH5_9EURY</name>
<dbReference type="EMBL" id="JBHSZH010000005">
    <property type="protein sequence ID" value="MFC7082142.1"/>
    <property type="molecule type" value="Genomic_DNA"/>
</dbReference>
<gene>
    <name evidence="1" type="ORF">ACFQJ6_20680</name>
</gene>
<evidence type="ECO:0000313" key="2">
    <source>
        <dbReference type="Proteomes" id="UP001596407"/>
    </source>
</evidence>